<dbReference type="GeneID" id="106462378"/>
<name>A0ABM1B9V7_LIMPO</name>
<reference evidence="8 9" key="1">
    <citation type="submission" date="2025-05" db="UniProtKB">
        <authorList>
            <consortium name="RefSeq"/>
        </authorList>
    </citation>
    <scope>IDENTIFICATION</scope>
    <source>
        <tissue evidence="8 9">Muscle</tissue>
    </source>
</reference>
<dbReference type="RefSeq" id="XP_013777751.1">
    <property type="nucleotide sequence ID" value="XM_013922297.2"/>
</dbReference>
<dbReference type="Proteomes" id="UP000694941">
    <property type="component" value="Unplaced"/>
</dbReference>
<evidence type="ECO:0000259" key="6">
    <source>
        <dbReference type="PROSITE" id="PS50222"/>
    </source>
</evidence>
<dbReference type="RefSeq" id="XP_022245335.1">
    <property type="nucleotide sequence ID" value="XM_022389627.1"/>
</dbReference>
<dbReference type="InterPro" id="IPR051426">
    <property type="entry name" value="Peflin/Sorcin_CaBP"/>
</dbReference>
<dbReference type="PROSITE" id="PS50222">
    <property type="entry name" value="EF_HAND_2"/>
    <property type="match status" value="2"/>
</dbReference>
<dbReference type="SUPFAM" id="SSF47473">
    <property type="entry name" value="EF-hand"/>
    <property type="match status" value="1"/>
</dbReference>
<feature type="domain" description="EF-hand" evidence="6">
    <location>
        <begin position="26"/>
        <end position="61"/>
    </location>
</feature>
<gene>
    <name evidence="8 9 10 11 12 13" type="primary">LOC106462378</name>
</gene>
<dbReference type="Gene3D" id="1.10.238.10">
    <property type="entry name" value="EF-hand"/>
    <property type="match status" value="1"/>
</dbReference>
<dbReference type="SMART" id="SM00054">
    <property type="entry name" value="EFh"/>
    <property type="match status" value="3"/>
</dbReference>
<evidence type="ECO:0000313" key="11">
    <source>
        <dbReference type="RefSeq" id="XP_013777753.1"/>
    </source>
</evidence>
<accession>A0ABM1B9V7</accession>
<keyword evidence="3" id="KW-0479">Metal-binding</keyword>
<protein>
    <submittedName>
        <fullName evidence="8 9">Peflin-like isoform X1</fullName>
    </submittedName>
</protein>
<dbReference type="PANTHER" id="PTHR46212">
    <property type="entry name" value="PEFLIN"/>
    <property type="match status" value="1"/>
</dbReference>
<dbReference type="Pfam" id="PF13499">
    <property type="entry name" value="EF-hand_7"/>
    <property type="match status" value="1"/>
</dbReference>
<dbReference type="InterPro" id="IPR011992">
    <property type="entry name" value="EF-hand-dom_pair"/>
</dbReference>
<keyword evidence="4" id="KW-0677">Repeat</keyword>
<dbReference type="RefSeq" id="XP_013777752.1">
    <property type="nucleotide sequence ID" value="XM_013922298.2"/>
</dbReference>
<dbReference type="InterPro" id="IPR002048">
    <property type="entry name" value="EF_hand_dom"/>
</dbReference>
<dbReference type="PANTHER" id="PTHR46212:SF3">
    <property type="entry name" value="GH27120P"/>
    <property type="match status" value="1"/>
</dbReference>
<evidence type="ECO:0000313" key="12">
    <source>
        <dbReference type="RefSeq" id="XP_013777754.1"/>
    </source>
</evidence>
<dbReference type="RefSeq" id="XP_013777754.1">
    <property type="nucleotide sequence ID" value="XM_013922300.2"/>
</dbReference>
<organism evidence="7 9">
    <name type="scientific">Limulus polyphemus</name>
    <name type="common">Atlantic horseshoe crab</name>
    <dbReference type="NCBI Taxonomy" id="6850"/>
    <lineage>
        <taxon>Eukaryota</taxon>
        <taxon>Metazoa</taxon>
        <taxon>Ecdysozoa</taxon>
        <taxon>Arthropoda</taxon>
        <taxon>Chelicerata</taxon>
        <taxon>Merostomata</taxon>
        <taxon>Xiphosura</taxon>
        <taxon>Limulidae</taxon>
        <taxon>Limulus</taxon>
    </lineage>
</organism>
<dbReference type="InterPro" id="IPR018247">
    <property type="entry name" value="EF_Hand_1_Ca_BS"/>
</dbReference>
<evidence type="ECO:0000256" key="2">
    <source>
        <dbReference type="ARBA" id="ARBA00022490"/>
    </source>
</evidence>
<evidence type="ECO:0000256" key="4">
    <source>
        <dbReference type="ARBA" id="ARBA00022737"/>
    </source>
</evidence>
<proteinExistence type="predicted"/>
<dbReference type="RefSeq" id="XP_013777750.1">
    <property type="nucleotide sequence ID" value="XM_013922296.2"/>
</dbReference>
<evidence type="ECO:0000313" key="13">
    <source>
        <dbReference type="RefSeq" id="XP_022245335.1"/>
    </source>
</evidence>
<keyword evidence="5" id="KW-0106">Calcium</keyword>
<feature type="domain" description="EF-hand" evidence="6">
    <location>
        <begin position="93"/>
        <end position="128"/>
    </location>
</feature>
<evidence type="ECO:0000256" key="1">
    <source>
        <dbReference type="ARBA" id="ARBA00004496"/>
    </source>
</evidence>
<dbReference type="Pfam" id="PF13202">
    <property type="entry name" value="EF-hand_5"/>
    <property type="match status" value="1"/>
</dbReference>
<evidence type="ECO:0000313" key="9">
    <source>
        <dbReference type="RefSeq" id="XP_013777751.1"/>
    </source>
</evidence>
<comment type="subcellular location">
    <subcellularLocation>
        <location evidence="1">Cytoplasm</location>
    </subcellularLocation>
</comment>
<evidence type="ECO:0000256" key="5">
    <source>
        <dbReference type="ARBA" id="ARBA00022837"/>
    </source>
</evidence>
<evidence type="ECO:0000313" key="7">
    <source>
        <dbReference type="Proteomes" id="UP000694941"/>
    </source>
</evidence>
<dbReference type="PROSITE" id="PS00018">
    <property type="entry name" value="EF_HAND_1"/>
    <property type="match status" value="2"/>
</dbReference>
<sequence length="196" mass="22558">MSWGYGGYPAQQGTAAWGTPSSGPPGVPPDLWEWFNAVDQDRSGHISSLELQRALLNGDWSPFNEETCRLMVGMFDRDRTNTIDIHEFVSLWNCIQQWKQCFERFDRNRSGSIDALEFHEALTTFGYRLSMNFSNLVVSKLNRNGGRIIHFDDFIKICVMLKSLSDQFRAKDTNQAGVVNLQYEEFLHMVVDCTFR</sequence>
<dbReference type="RefSeq" id="XP_013777753.1">
    <property type="nucleotide sequence ID" value="XM_013922299.2"/>
</dbReference>
<evidence type="ECO:0000313" key="8">
    <source>
        <dbReference type="RefSeq" id="XP_013777750.1"/>
    </source>
</evidence>
<keyword evidence="2" id="KW-0963">Cytoplasm</keyword>
<evidence type="ECO:0000256" key="3">
    <source>
        <dbReference type="ARBA" id="ARBA00022723"/>
    </source>
</evidence>
<keyword evidence="7" id="KW-1185">Reference proteome</keyword>
<evidence type="ECO:0000313" key="10">
    <source>
        <dbReference type="RefSeq" id="XP_013777752.1"/>
    </source>
</evidence>